<reference evidence="4 5" key="1">
    <citation type="submission" date="2018-05" db="EMBL/GenBank/DDBJ databases">
        <title>Draft genome sequence of Streptococcus panodentis CCUG 70867T.</title>
        <authorList>
            <person name="Salva-Serra F."/>
            <person name="Mendez V."/>
            <person name="Jaen-Luchoro D."/>
            <person name="Gonzales-Siles L."/>
            <person name="Karlsson R."/>
            <person name="Engstrom-Jakobsson H."/>
            <person name="Busquets A."/>
            <person name="Gomila M."/>
            <person name="Pineiro-Iglesias B."/>
            <person name="Bennasar-Figueras A."/>
            <person name="Seeger M."/>
            <person name="Moore E."/>
        </authorList>
    </citation>
    <scope>NUCLEOTIDE SEQUENCE [LARGE SCALE GENOMIC DNA]</scope>
    <source>
        <strain evidence="4 5">CCUG 70867</strain>
    </source>
</reference>
<evidence type="ECO:0000256" key="2">
    <source>
        <dbReference type="SAM" id="SignalP"/>
    </source>
</evidence>
<feature type="transmembrane region" description="Helical" evidence="1">
    <location>
        <begin position="455"/>
        <end position="478"/>
    </location>
</feature>
<feature type="transmembrane region" description="Helical" evidence="1">
    <location>
        <begin position="567"/>
        <end position="589"/>
    </location>
</feature>
<comment type="caution">
    <text evidence="4">The sequence shown here is derived from an EMBL/GenBank/DDBJ whole genome shotgun (WGS) entry which is preliminary data.</text>
</comment>
<dbReference type="InterPro" id="IPR012338">
    <property type="entry name" value="Beta-lactam/transpept-like"/>
</dbReference>
<dbReference type="SUPFAM" id="SSF56601">
    <property type="entry name" value="beta-lactamase/transpeptidase-like"/>
    <property type="match status" value="1"/>
</dbReference>
<dbReference type="InterPro" id="IPR050491">
    <property type="entry name" value="AmpC-like"/>
</dbReference>
<gene>
    <name evidence="4" type="ORF">DHL47_09580</name>
</gene>
<dbReference type="InterPro" id="IPR001466">
    <property type="entry name" value="Beta-lactam-related"/>
</dbReference>
<dbReference type="Gene3D" id="3.40.710.10">
    <property type="entry name" value="DD-peptidase/beta-lactamase superfamily"/>
    <property type="match status" value="1"/>
</dbReference>
<dbReference type="PANTHER" id="PTHR46825">
    <property type="entry name" value="D-ALANYL-D-ALANINE-CARBOXYPEPTIDASE/ENDOPEPTIDASE AMPH"/>
    <property type="match status" value="1"/>
</dbReference>
<dbReference type="RefSeq" id="WP_209551666.1">
    <property type="nucleotide sequence ID" value="NZ_QFAY01000020.1"/>
</dbReference>
<name>A0ABS5AYF3_9STRE</name>
<dbReference type="Proteomes" id="UP001519349">
    <property type="component" value="Unassembled WGS sequence"/>
</dbReference>
<evidence type="ECO:0000256" key="1">
    <source>
        <dbReference type="SAM" id="Phobius"/>
    </source>
</evidence>
<accession>A0ABS5AYF3</accession>
<keyword evidence="5" id="KW-1185">Reference proteome</keyword>
<organism evidence="4 5">
    <name type="scientific">Streptococcus panodentis</name>
    <dbReference type="NCBI Taxonomy" id="1581472"/>
    <lineage>
        <taxon>Bacteria</taxon>
        <taxon>Bacillati</taxon>
        <taxon>Bacillota</taxon>
        <taxon>Bacilli</taxon>
        <taxon>Lactobacillales</taxon>
        <taxon>Streptococcaceae</taxon>
        <taxon>Streptococcus</taxon>
    </lineage>
</organism>
<proteinExistence type="predicted"/>
<feature type="chain" id="PRO_5045128213" evidence="2">
    <location>
        <begin position="26"/>
        <end position="595"/>
    </location>
</feature>
<protein>
    <submittedName>
        <fullName evidence="4">Methicillin resistance protein FmtA</fullName>
    </submittedName>
</protein>
<feature type="transmembrane region" description="Helical" evidence="1">
    <location>
        <begin position="498"/>
        <end position="522"/>
    </location>
</feature>
<dbReference type="EMBL" id="QFAY01000020">
    <property type="protein sequence ID" value="MBP2621560.1"/>
    <property type="molecule type" value="Genomic_DNA"/>
</dbReference>
<dbReference type="Pfam" id="PF00144">
    <property type="entry name" value="Beta-lactamase"/>
    <property type="match status" value="1"/>
</dbReference>
<keyword evidence="1" id="KW-0472">Membrane</keyword>
<keyword evidence="1" id="KW-1133">Transmembrane helix</keyword>
<evidence type="ECO:0000313" key="5">
    <source>
        <dbReference type="Proteomes" id="UP001519349"/>
    </source>
</evidence>
<feature type="domain" description="Beta-lactamase-related" evidence="3">
    <location>
        <begin position="47"/>
        <end position="366"/>
    </location>
</feature>
<feature type="transmembrane region" description="Helical" evidence="1">
    <location>
        <begin position="534"/>
        <end position="555"/>
    </location>
</feature>
<keyword evidence="2" id="KW-0732">Signal</keyword>
<dbReference type="PANTHER" id="PTHR46825:SF9">
    <property type="entry name" value="BETA-LACTAMASE-RELATED DOMAIN-CONTAINING PROTEIN"/>
    <property type="match status" value="1"/>
</dbReference>
<keyword evidence="1" id="KW-0812">Transmembrane</keyword>
<feature type="signal peptide" evidence="2">
    <location>
        <begin position="1"/>
        <end position="25"/>
    </location>
</feature>
<sequence length="595" mass="66914">MKKSILVIILTVLTLGLFKPVPAQAAEQKLPSGTDRSQIGQKIQDFVKEHEKTTAGMETAVFDKDGTIYRGNFGYMDRENKVKADDDSVFEWASITKLTVWISVMQLWEEGKIDLEEDIRTYLPKGFLKNLRYDKPITMLDLMNHQPGFDETPLYNEGDNKTIEELLLDYQPIQSFEPGTTTSYSNYSTALASYIVERISGQTYVNYVHEHIFQPLGMNRTAILPDLSDNAYVQAKRKEAKGYDAQGKLLGEVPFKLGLYSVGQATGTLDDLQKLAQALLGRKTLFKRPETWTTLYSTTSTYPGTDIARNAHGFWASHYGVTLLGHNGNSDGFSSNLYLDLENGIGQVILTNQQYEQVYNTQMPELIFGPMQTVSEATQKQSQPGYYHYLRSYNNGPLSILLMMPGAIEKIDKLTDQPALLSMFWTIDQSQGADRIEVGVMSAERLSDTDLFKHYLVLILGALALVFALGNLVLSSVIGGFRLLLRKTKSPAPRSWKVWNYLTSIGILLFGSNLILLLLVAMNQFQNYPMVEPWRYMVFAGLGLILTGCAVYPLVTKDRNGLGKGRIFLTVLTSLSALAIVANILYWSLYQWWVM</sequence>
<evidence type="ECO:0000313" key="4">
    <source>
        <dbReference type="EMBL" id="MBP2621560.1"/>
    </source>
</evidence>
<evidence type="ECO:0000259" key="3">
    <source>
        <dbReference type="Pfam" id="PF00144"/>
    </source>
</evidence>